<dbReference type="AlphaFoldDB" id="A0A9W9GX60"/>
<reference evidence="1" key="2">
    <citation type="journal article" date="2023" name="IMA Fungus">
        <title>Comparative genomic study of the Penicillium genus elucidates a diverse pangenome and 15 lateral gene transfer events.</title>
        <authorList>
            <person name="Petersen C."/>
            <person name="Sorensen T."/>
            <person name="Nielsen M.R."/>
            <person name="Sondergaard T.E."/>
            <person name="Sorensen J.L."/>
            <person name="Fitzpatrick D.A."/>
            <person name="Frisvad J.C."/>
            <person name="Nielsen K.L."/>
        </authorList>
    </citation>
    <scope>NUCLEOTIDE SEQUENCE</scope>
    <source>
        <strain evidence="1">IBT 22155</strain>
    </source>
</reference>
<sequence>MTIESDDITWFDEDEYIGAEVLFPSDSVWRIGTKIREHSYYETQRDCEELGIQSEARGVFVCSNVSGDGPCTAIIKIRLQSVSPNHIKKSQENYAYIDDQNSMVQDSNQET</sequence>
<dbReference type="RefSeq" id="XP_056521960.1">
    <property type="nucleotide sequence ID" value="XM_056668364.1"/>
</dbReference>
<protein>
    <submittedName>
        <fullName evidence="1">Uncharacterized protein</fullName>
    </submittedName>
</protein>
<reference evidence="1" key="1">
    <citation type="submission" date="2022-11" db="EMBL/GenBank/DDBJ databases">
        <authorList>
            <person name="Petersen C."/>
        </authorList>
    </citation>
    <scope>NUCLEOTIDE SEQUENCE</scope>
    <source>
        <strain evidence="1">IBT 22155</strain>
    </source>
</reference>
<proteinExistence type="predicted"/>
<dbReference type="EMBL" id="JAPQKL010000005">
    <property type="protein sequence ID" value="KAJ5131581.1"/>
    <property type="molecule type" value="Genomic_DNA"/>
</dbReference>
<organism evidence="1 2">
    <name type="scientific">Penicillium bovifimosum</name>
    <dbReference type="NCBI Taxonomy" id="126998"/>
    <lineage>
        <taxon>Eukaryota</taxon>
        <taxon>Fungi</taxon>
        <taxon>Dikarya</taxon>
        <taxon>Ascomycota</taxon>
        <taxon>Pezizomycotina</taxon>
        <taxon>Eurotiomycetes</taxon>
        <taxon>Eurotiomycetidae</taxon>
        <taxon>Eurotiales</taxon>
        <taxon>Aspergillaceae</taxon>
        <taxon>Penicillium</taxon>
    </lineage>
</organism>
<keyword evidence="2" id="KW-1185">Reference proteome</keyword>
<dbReference type="OrthoDB" id="5401170at2759"/>
<evidence type="ECO:0000313" key="1">
    <source>
        <dbReference type="EMBL" id="KAJ5131581.1"/>
    </source>
</evidence>
<gene>
    <name evidence="1" type="ORF">N7515_007620</name>
</gene>
<dbReference type="Proteomes" id="UP001149079">
    <property type="component" value="Unassembled WGS sequence"/>
</dbReference>
<accession>A0A9W9GX60</accession>
<name>A0A9W9GX60_9EURO</name>
<comment type="caution">
    <text evidence="1">The sequence shown here is derived from an EMBL/GenBank/DDBJ whole genome shotgun (WGS) entry which is preliminary data.</text>
</comment>
<dbReference type="GeneID" id="81407534"/>
<evidence type="ECO:0000313" key="2">
    <source>
        <dbReference type="Proteomes" id="UP001149079"/>
    </source>
</evidence>